<evidence type="ECO:0000313" key="3">
    <source>
        <dbReference type="EMBL" id="SHH44623.1"/>
    </source>
</evidence>
<dbReference type="Proteomes" id="UP000190675">
    <property type="component" value="Chromosome I"/>
</dbReference>
<dbReference type="PANTHER" id="PTHR34477">
    <property type="entry name" value="UPF0213 PROTEIN YHBQ"/>
    <property type="match status" value="1"/>
</dbReference>
<name>A0A1M5T2P7_9BRAD</name>
<keyword evidence="3" id="KW-0255">Endonuclease</keyword>
<dbReference type="GO" id="GO:0004519">
    <property type="term" value="F:endonuclease activity"/>
    <property type="evidence" value="ECO:0007669"/>
    <property type="project" value="UniProtKB-KW"/>
</dbReference>
<accession>A0A1M5T2P7</accession>
<dbReference type="PROSITE" id="PS50164">
    <property type="entry name" value="GIY_YIG"/>
    <property type="match status" value="1"/>
</dbReference>
<keyword evidence="3" id="KW-0378">Hydrolase</keyword>
<reference evidence="3 4" key="1">
    <citation type="submission" date="2016-11" db="EMBL/GenBank/DDBJ databases">
        <authorList>
            <person name="Jaros S."/>
            <person name="Januszkiewicz K."/>
            <person name="Wedrychowicz H."/>
        </authorList>
    </citation>
    <scope>NUCLEOTIDE SEQUENCE [LARGE SCALE GENOMIC DNA]</scope>
    <source>
        <strain evidence="3 4">GAS242</strain>
    </source>
</reference>
<feature type="domain" description="GIY-YIG" evidence="2">
    <location>
        <begin position="25"/>
        <end position="99"/>
    </location>
</feature>
<keyword evidence="3" id="KW-0540">Nuclease</keyword>
<comment type="similarity">
    <text evidence="1">Belongs to the UPF0213 family.</text>
</comment>
<evidence type="ECO:0000259" key="2">
    <source>
        <dbReference type="PROSITE" id="PS50164"/>
    </source>
</evidence>
<evidence type="ECO:0000256" key="1">
    <source>
        <dbReference type="ARBA" id="ARBA00007435"/>
    </source>
</evidence>
<dbReference type="EMBL" id="LT670818">
    <property type="protein sequence ID" value="SHH44623.1"/>
    <property type="molecule type" value="Genomic_DNA"/>
</dbReference>
<sequence>MAGHPKPQGERCLQKLRRSVGRLSDLWYVYFLELSNGDIYVGSTNDLRRRMTSHQQGHVISTGKHLPAVLRSYVAVADEMTARRLERYFKSGSGKAFAIKRFLQKAE</sequence>
<dbReference type="InterPro" id="IPR035901">
    <property type="entry name" value="GIY-YIG_endonuc_sf"/>
</dbReference>
<dbReference type="InterPro" id="IPR000305">
    <property type="entry name" value="GIY-YIG_endonuc"/>
</dbReference>
<organism evidence="3 4">
    <name type="scientific">Bradyrhizobium erythrophlei</name>
    <dbReference type="NCBI Taxonomy" id="1437360"/>
    <lineage>
        <taxon>Bacteria</taxon>
        <taxon>Pseudomonadati</taxon>
        <taxon>Pseudomonadota</taxon>
        <taxon>Alphaproteobacteria</taxon>
        <taxon>Hyphomicrobiales</taxon>
        <taxon>Nitrobacteraceae</taxon>
        <taxon>Bradyrhizobium</taxon>
    </lineage>
</organism>
<dbReference type="SUPFAM" id="SSF82771">
    <property type="entry name" value="GIY-YIG endonuclease"/>
    <property type="match status" value="1"/>
</dbReference>
<evidence type="ECO:0000313" key="4">
    <source>
        <dbReference type="Proteomes" id="UP000190675"/>
    </source>
</evidence>
<dbReference type="AlphaFoldDB" id="A0A1M5T2P7"/>
<proteinExistence type="inferred from homology"/>
<dbReference type="InterPro" id="IPR050190">
    <property type="entry name" value="UPF0213_domain"/>
</dbReference>
<protein>
    <submittedName>
        <fullName evidence="3">Predicted endonuclease, GIY-YIG superfamily</fullName>
    </submittedName>
</protein>
<dbReference type="PANTHER" id="PTHR34477:SF1">
    <property type="entry name" value="UPF0213 PROTEIN YHBQ"/>
    <property type="match status" value="1"/>
</dbReference>
<dbReference type="Pfam" id="PF01541">
    <property type="entry name" value="GIY-YIG"/>
    <property type="match status" value="1"/>
</dbReference>
<dbReference type="Gene3D" id="3.40.1440.10">
    <property type="entry name" value="GIY-YIG endonuclease"/>
    <property type="match status" value="1"/>
</dbReference>
<gene>
    <name evidence="3" type="ORF">SAMN05444169_7507</name>
</gene>